<dbReference type="Pfam" id="PF18556">
    <property type="entry name" value="TetR_C_35"/>
    <property type="match status" value="1"/>
</dbReference>
<evidence type="ECO:0000256" key="1">
    <source>
        <dbReference type="ARBA" id="ARBA00023015"/>
    </source>
</evidence>
<evidence type="ECO:0000313" key="7">
    <source>
        <dbReference type="Proteomes" id="UP000256661"/>
    </source>
</evidence>
<keyword evidence="7" id="KW-1185">Reference proteome</keyword>
<name>A0A3D9SYL8_9ACTN</name>
<feature type="domain" description="HTH tetR-type" evidence="5">
    <location>
        <begin position="14"/>
        <end position="74"/>
    </location>
</feature>
<sequence>MLTAMTRYRESVQSLLHQRVLDAAHDLVTAKGWGGLRMTHIAAAAGVSRQTLYTEFGSKEQVGEALVMREVEGFLLGVQERLDAHQDDEGLAVEVAVRFTLESAADNPLLKSVLTSARGGGDLLAHLTTRSGPLLEIATAMLKGWAAEAWPHIDEDSLDLGAETIVRLTVSHIVQPVAPADVTAARLARILVRIGLLRDR</sequence>
<dbReference type="GO" id="GO:0000976">
    <property type="term" value="F:transcription cis-regulatory region binding"/>
    <property type="evidence" value="ECO:0007669"/>
    <property type="project" value="TreeGrafter"/>
</dbReference>
<keyword evidence="2 4" id="KW-0238">DNA-binding</keyword>
<feature type="DNA-binding region" description="H-T-H motif" evidence="4">
    <location>
        <begin position="37"/>
        <end position="56"/>
    </location>
</feature>
<gene>
    <name evidence="6" type="ORF">DFJ69_6635</name>
</gene>
<dbReference type="PRINTS" id="PR00455">
    <property type="entry name" value="HTHTETR"/>
</dbReference>
<dbReference type="InterPro" id="IPR050109">
    <property type="entry name" value="HTH-type_TetR-like_transc_reg"/>
</dbReference>
<dbReference type="InterPro" id="IPR009057">
    <property type="entry name" value="Homeodomain-like_sf"/>
</dbReference>
<proteinExistence type="predicted"/>
<dbReference type="PANTHER" id="PTHR30055">
    <property type="entry name" value="HTH-TYPE TRANSCRIPTIONAL REGULATOR RUTR"/>
    <property type="match status" value="1"/>
</dbReference>
<dbReference type="AlphaFoldDB" id="A0A3D9SYL8"/>
<evidence type="ECO:0000256" key="2">
    <source>
        <dbReference type="ARBA" id="ARBA00023125"/>
    </source>
</evidence>
<evidence type="ECO:0000313" key="6">
    <source>
        <dbReference type="EMBL" id="REF01037.1"/>
    </source>
</evidence>
<accession>A0A3D9SYL8</accession>
<dbReference type="SUPFAM" id="SSF46689">
    <property type="entry name" value="Homeodomain-like"/>
    <property type="match status" value="1"/>
</dbReference>
<comment type="caution">
    <text evidence="6">The sequence shown here is derived from an EMBL/GenBank/DDBJ whole genome shotgun (WGS) entry which is preliminary data.</text>
</comment>
<dbReference type="PROSITE" id="PS50977">
    <property type="entry name" value="HTH_TETR_2"/>
    <property type="match status" value="1"/>
</dbReference>
<dbReference type="GO" id="GO:0003700">
    <property type="term" value="F:DNA-binding transcription factor activity"/>
    <property type="evidence" value="ECO:0007669"/>
    <property type="project" value="TreeGrafter"/>
</dbReference>
<organism evidence="6 7">
    <name type="scientific">Thermomonospora umbrina</name>
    <dbReference type="NCBI Taxonomy" id="111806"/>
    <lineage>
        <taxon>Bacteria</taxon>
        <taxon>Bacillati</taxon>
        <taxon>Actinomycetota</taxon>
        <taxon>Actinomycetes</taxon>
        <taxon>Streptosporangiales</taxon>
        <taxon>Thermomonosporaceae</taxon>
        <taxon>Thermomonospora</taxon>
    </lineage>
</organism>
<protein>
    <submittedName>
        <fullName evidence="6">TetR family transcriptional regulator</fullName>
    </submittedName>
</protein>
<dbReference type="Proteomes" id="UP000256661">
    <property type="component" value="Unassembled WGS sequence"/>
</dbReference>
<keyword evidence="3" id="KW-0804">Transcription</keyword>
<evidence type="ECO:0000256" key="4">
    <source>
        <dbReference type="PROSITE-ProRule" id="PRU00335"/>
    </source>
</evidence>
<reference evidence="6 7" key="1">
    <citation type="submission" date="2018-08" db="EMBL/GenBank/DDBJ databases">
        <title>Sequencing the genomes of 1000 actinobacteria strains.</title>
        <authorList>
            <person name="Klenk H.-P."/>
        </authorList>
    </citation>
    <scope>NUCLEOTIDE SEQUENCE [LARGE SCALE GENOMIC DNA]</scope>
    <source>
        <strain evidence="6 7">DSM 43927</strain>
    </source>
</reference>
<dbReference type="EMBL" id="QTTT01000001">
    <property type="protein sequence ID" value="REF01037.1"/>
    <property type="molecule type" value="Genomic_DNA"/>
</dbReference>
<evidence type="ECO:0000259" key="5">
    <source>
        <dbReference type="PROSITE" id="PS50977"/>
    </source>
</evidence>
<keyword evidence="1" id="KW-0805">Transcription regulation</keyword>
<dbReference type="InterPro" id="IPR040611">
    <property type="entry name" value="AlkX_C"/>
</dbReference>
<dbReference type="Pfam" id="PF00440">
    <property type="entry name" value="TetR_N"/>
    <property type="match status" value="1"/>
</dbReference>
<evidence type="ECO:0000256" key="3">
    <source>
        <dbReference type="ARBA" id="ARBA00023163"/>
    </source>
</evidence>
<dbReference type="InterPro" id="IPR001647">
    <property type="entry name" value="HTH_TetR"/>
</dbReference>
<dbReference type="Gene3D" id="1.10.357.10">
    <property type="entry name" value="Tetracycline Repressor, domain 2"/>
    <property type="match status" value="1"/>
</dbReference>
<dbReference type="PANTHER" id="PTHR30055:SF234">
    <property type="entry name" value="HTH-TYPE TRANSCRIPTIONAL REGULATOR BETI"/>
    <property type="match status" value="1"/>
</dbReference>